<sequence length="53" mass="5817">MLEREVERLPSGTGRRVFVLITVLERCAQARPQAPSPTLSSSAHAPRILCSPM</sequence>
<dbReference type="AlphaFoldDB" id="A0A0D3BEQ1"/>
<dbReference type="EnsemblPlants" id="Bo3g097930.1">
    <property type="protein sequence ID" value="Bo3g097930.1"/>
    <property type="gene ID" value="Bo3g097930"/>
</dbReference>
<dbReference type="HOGENOM" id="CLU_3071480_0_0_1"/>
<keyword evidence="3" id="KW-1185">Reference proteome</keyword>
<reference evidence="2 3" key="1">
    <citation type="journal article" date="2014" name="Genome Biol.">
        <title>Transcriptome and methylome profiling reveals relics of genome dominance in the mesopolyploid Brassica oleracea.</title>
        <authorList>
            <person name="Parkin I.A."/>
            <person name="Koh C."/>
            <person name="Tang H."/>
            <person name="Robinson S.J."/>
            <person name="Kagale S."/>
            <person name="Clarke W.E."/>
            <person name="Town C.D."/>
            <person name="Nixon J."/>
            <person name="Krishnakumar V."/>
            <person name="Bidwell S.L."/>
            <person name="Denoeud F."/>
            <person name="Belcram H."/>
            <person name="Links M.G."/>
            <person name="Just J."/>
            <person name="Clarke C."/>
            <person name="Bender T."/>
            <person name="Huebert T."/>
            <person name="Mason A.S."/>
            <person name="Pires J.C."/>
            <person name="Barker G."/>
            <person name="Moore J."/>
            <person name="Walley P.G."/>
            <person name="Manoli S."/>
            <person name="Batley J."/>
            <person name="Edwards D."/>
            <person name="Nelson M.N."/>
            <person name="Wang X."/>
            <person name="Paterson A.H."/>
            <person name="King G."/>
            <person name="Bancroft I."/>
            <person name="Chalhoub B."/>
            <person name="Sharpe A.G."/>
        </authorList>
    </citation>
    <scope>NUCLEOTIDE SEQUENCE</scope>
    <source>
        <strain evidence="2 3">cv. TO1000</strain>
    </source>
</reference>
<proteinExistence type="predicted"/>
<feature type="region of interest" description="Disordered" evidence="1">
    <location>
        <begin position="31"/>
        <end position="53"/>
    </location>
</feature>
<evidence type="ECO:0000313" key="2">
    <source>
        <dbReference type="EnsemblPlants" id="Bo3g097930.1"/>
    </source>
</evidence>
<protein>
    <submittedName>
        <fullName evidence="2">Uncharacterized protein</fullName>
    </submittedName>
</protein>
<dbReference type="Proteomes" id="UP000032141">
    <property type="component" value="Chromosome C3"/>
</dbReference>
<accession>A0A0D3BEQ1</accession>
<name>A0A0D3BEQ1_BRAOL</name>
<reference evidence="2" key="2">
    <citation type="submission" date="2015-03" db="UniProtKB">
        <authorList>
            <consortium name="EnsemblPlants"/>
        </authorList>
    </citation>
    <scope>IDENTIFICATION</scope>
</reference>
<evidence type="ECO:0000256" key="1">
    <source>
        <dbReference type="SAM" id="MobiDB-lite"/>
    </source>
</evidence>
<dbReference type="Gramene" id="Bo3g097930.1">
    <property type="protein sequence ID" value="Bo3g097930.1"/>
    <property type="gene ID" value="Bo3g097930"/>
</dbReference>
<evidence type="ECO:0000313" key="3">
    <source>
        <dbReference type="Proteomes" id="UP000032141"/>
    </source>
</evidence>
<organism evidence="2 3">
    <name type="scientific">Brassica oleracea var. oleracea</name>
    <dbReference type="NCBI Taxonomy" id="109376"/>
    <lineage>
        <taxon>Eukaryota</taxon>
        <taxon>Viridiplantae</taxon>
        <taxon>Streptophyta</taxon>
        <taxon>Embryophyta</taxon>
        <taxon>Tracheophyta</taxon>
        <taxon>Spermatophyta</taxon>
        <taxon>Magnoliopsida</taxon>
        <taxon>eudicotyledons</taxon>
        <taxon>Gunneridae</taxon>
        <taxon>Pentapetalae</taxon>
        <taxon>rosids</taxon>
        <taxon>malvids</taxon>
        <taxon>Brassicales</taxon>
        <taxon>Brassicaceae</taxon>
        <taxon>Brassiceae</taxon>
        <taxon>Brassica</taxon>
    </lineage>
</organism>